<dbReference type="NCBIfam" id="TIGR03412">
    <property type="entry name" value="iscX_yfhJ"/>
    <property type="match status" value="1"/>
</dbReference>
<dbReference type="EMBL" id="UINC01005109">
    <property type="protein sequence ID" value="SVA19128.1"/>
    <property type="molecule type" value="Genomic_DNA"/>
</dbReference>
<dbReference type="GO" id="GO:0016226">
    <property type="term" value="P:iron-sulfur cluster assembly"/>
    <property type="evidence" value="ECO:0007669"/>
    <property type="project" value="InterPro"/>
</dbReference>
<sequence length="67" mass="7854">MNWTDSLEIAIALEETHPQIDPKNINFVDLRQFVSELDAFEEGSSRCGERVLEAIQMHWIEEKNELH</sequence>
<proteinExistence type="predicted"/>
<evidence type="ECO:0008006" key="2">
    <source>
        <dbReference type="Google" id="ProtNLM"/>
    </source>
</evidence>
<dbReference type="InterPro" id="IPR036762">
    <property type="entry name" value="IscX-like_sf"/>
</dbReference>
<dbReference type="GO" id="GO:0008198">
    <property type="term" value="F:ferrous iron binding"/>
    <property type="evidence" value="ECO:0007669"/>
    <property type="project" value="TreeGrafter"/>
</dbReference>
<dbReference type="PANTHER" id="PTHR37532:SF1">
    <property type="entry name" value="PROTEIN ISCX"/>
    <property type="match status" value="1"/>
</dbReference>
<dbReference type="GO" id="GO:0005829">
    <property type="term" value="C:cytosol"/>
    <property type="evidence" value="ECO:0007669"/>
    <property type="project" value="TreeGrafter"/>
</dbReference>
<organism evidence="1">
    <name type="scientific">marine metagenome</name>
    <dbReference type="NCBI Taxonomy" id="408172"/>
    <lineage>
        <taxon>unclassified sequences</taxon>
        <taxon>metagenomes</taxon>
        <taxon>ecological metagenomes</taxon>
    </lineage>
</organism>
<accession>A0A381TUE6</accession>
<dbReference type="InterPro" id="IPR007479">
    <property type="entry name" value="ISC_FeS_clus_asmbl_IscsX"/>
</dbReference>
<evidence type="ECO:0000313" key="1">
    <source>
        <dbReference type="EMBL" id="SVA19128.1"/>
    </source>
</evidence>
<name>A0A381TUE6_9ZZZZ</name>
<protein>
    <recommendedName>
        <fullName evidence="2">Fe-S assembly protein IscX</fullName>
    </recommendedName>
</protein>
<dbReference type="PIRSF" id="PIRSF039003">
    <property type="entry name" value="IscX"/>
    <property type="match status" value="1"/>
</dbReference>
<dbReference type="Gene3D" id="1.10.10.600">
    <property type="entry name" value="IscX-like"/>
    <property type="match status" value="1"/>
</dbReference>
<dbReference type="PANTHER" id="PTHR37532">
    <property type="entry name" value="PROTEIN ISCX"/>
    <property type="match status" value="1"/>
</dbReference>
<dbReference type="Pfam" id="PF04384">
    <property type="entry name" value="Fe-S_assembly"/>
    <property type="match status" value="1"/>
</dbReference>
<reference evidence="1" key="1">
    <citation type="submission" date="2018-05" db="EMBL/GenBank/DDBJ databases">
        <authorList>
            <person name="Lanie J.A."/>
            <person name="Ng W.-L."/>
            <person name="Kazmierczak K.M."/>
            <person name="Andrzejewski T.M."/>
            <person name="Davidsen T.M."/>
            <person name="Wayne K.J."/>
            <person name="Tettelin H."/>
            <person name="Glass J.I."/>
            <person name="Rusch D."/>
            <person name="Podicherti R."/>
            <person name="Tsui H.-C.T."/>
            <person name="Winkler M.E."/>
        </authorList>
    </citation>
    <scope>NUCLEOTIDE SEQUENCE</scope>
</reference>
<dbReference type="AlphaFoldDB" id="A0A381TUE6"/>
<dbReference type="SUPFAM" id="SSF140319">
    <property type="entry name" value="IscX-like"/>
    <property type="match status" value="1"/>
</dbReference>
<gene>
    <name evidence="1" type="ORF">METZ01_LOCUS71982</name>
</gene>